<dbReference type="AlphaFoldDB" id="A0A256FNN2"/>
<gene>
    <name evidence="1" type="ORF">CEV33_4379</name>
</gene>
<sequence length="46" mass="5470">MISRGEAQQNCSKIQEQYRLLRCDIEMQRPARRMLRGPSNGMLLYQ</sequence>
<reference evidence="1 2" key="1">
    <citation type="submission" date="2017-07" db="EMBL/GenBank/DDBJ databases">
        <title>Phylogenetic study on the rhizospheric bacterium Ochrobactrum sp. A44.</title>
        <authorList>
            <person name="Krzyzanowska D.M."/>
            <person name="Ossowicki A."/>
            <person name="Rajewska M."/>
            <person name="Maciag T."/>
            <person name="Kaczynski Z."/>
            <person name="Czerwicka M."/>
            <person name="Jafra S."/>
        </authorList>
    </citation>
    <scope>NUCLEOTIDE SEQUENCE [LARGE SCALE GENOMIC DNA]</scope>
    <source>
        <strain evidence="1 2">OgA9a</strain>
    </source>
</reference>
<dbReference type="EMBL" id="NNRL01000151">
    <property type="protein sequence ID" value="OYR16370.1"/>
    <property type="molecule type" value="Genomic_DNA"/>
</dbReference>
<evidence type="ECO:0000313" key="2">
    <source>
        <dbReference type="Proteomes" id="UP000216478"/>
    </source>
</evidence>
<protein>
    <submittedName>
        <fullName evidence="1">Uncharacterized protein</fullName>
    </submittedName>
</protein>
<evidence type="ECO:0000313" key="1">
    <source>
        <dbReference type="EMBL" id="OYR16370.1"/>
    </source>
</evidence>
<keyword evidence="2" id="KW-1185">Reference proteome</keyword>
<name>A0A256FNN2_9HYPH</name>
<accession>A0A256FNN2</accession>
<dbReference type="Proteomes" id="UP000216478">
    <property type="component" value="Unassembled WGS sequence"/>
</dbReference>
<proteinExistence type="predicted"/>
<organism evidence="1 2">
    <name type="scientific">Brucella grignonensis</name>
    <dbReference type="NCBI Taxonomy" id="94627"/>
    <lineage>
        <taxon>Bacteria</taxon>
        <taxon>Pseudomonadati</taxon>
        <taxon>Pseudomonadota</taxon>
        <taxon>Alphaproteobacteria</taxon>
        <taxon>Hyphomicrobiales</taxon>
        <taxon>Brucellaceae</taxon>
        <taxon>Brucella/Ochrobactrum group</taxon>
        <taxon>Brucella</taxon>
    </lineage>
</organism>
<comment type="caution">
    <text evidence="1">The sequence shown here is derived from an EMBL/GenBank/DDBJ whole genome shotgun (WGS) entry which is preliminary data.</text>
</comment>